<reference evidence="3" key="1">
    <citation type="submission" date="2011-12" db="EMBL/GenBank/DDBJ databases">
        <title>Complete sequence of Clostridium clariflavum DSM 19732.</title>
        <authorList>
            <consortium name="US DOE Joint Genome Institute"/>
            <person name="Lucas S."/>
            <person name="Han J."/>
            <person name="Lapidus A."/>
            <person name="Cheng J.-F."/>
            <person name="Goodwin L."/>
            <person name="Pitluck S."/>
            <person name="Peters L."/>
            <person name="Teshima H."/>
            <person name="Detter J.C."/>
            <person name="Han C."/>
            <person name="Tapia R."/>
            <person name="Land M."/>
            <person name="Hauser L."/>
            <person name="Kyrpides N."/>
            <person name="Ivanova N."/>
            <person name="Pagani I."/>
            <person name="Kitzmiller T."/>
            <person name="Lynd L."/>
            <person name="Izquierdo J."/>
            <person name="Woyke T."/>
        </authorList>
    </citation>
    <scope>NUCLEOTIDE SEQUENCE [LARGE SCALE GENOMIC DNA]</scope>
    <source>
        <strain evidence="3">DSM 19732 / NBRC 101661 / EBR45</strain>
    </source>
</reference>
<dbReference type="eggNOG" id="ENOG5033FCT">
    <property type="taxonomic scope" value="Bacteria"/>
</dbReference>
<name>G8LZ18_ACECE</name>
<sequence>MTGEYEKRINQIKESLDKAKNMRIRAEARLEELNKQKEEILRELKELNVSPDQLDDEISKLKSEIEELMERAQNLIPQDLIK</sequence>
<accession>G8LZ18</accession>
<organism evidence="2 3">
    <name type="scientific">Acetivibrio clariflavus (strain DSM 19732 / NBRC 101661 / EBR45)</name>
    <name type="common">Clostridium clariflavum</name>
    <dbReference type="NCBI Taxonomy" id="720554"/>
    <lineage>
        <taxon>Bacteria</taxon>
        <taxon>Bacillati</taxon>
        <taxon>Bacillota</taxon>
        <taxon>Clostridia</taxon>
        <taxon>Eubacteriales</taxon>
        <taxon>Oscillospiraceae</taxon>
        <taxon>Acetivibrio</taxon>
    </lineage>
</organism>
<evidence type="ECO:0000256" key="1">
    <source>
        <dbReference type="SAM" id="Coils"/>
    </source>
</evidence>
<protein>
    <submittedName>
        <fullName evidence="2">Uncharacterized protein</fullName>
    </submittedName>
</protein>
<dbReference type="OrthoDB" id="1955122at2"/>
<dbReference type="HOGENOM" id="CLU_182370_1_1_9"/>
<reference evidence="2 3" key="2">
    <citation type="journal article" date="2012" name="Stand. Genomic Sci.">
        <title>Complete Genome Sequence of Clostridium clariflavum DSM 19732.</title>
        <authorList>
            <person name="Izquierdo J.A."/>
            <person name="Goodwin L."/>
            <person name="Davenport K.W."/>
            <person name="Teshima H."/>
            <person name="Bruce D."/>
            <person name="Detter C."/>
            <person name="Tapia R."/>
            <person name="Han S."/>
            <person name="Land M."/>
            <person name="Hauser L."/>
            <person name="Jeffries C.D."/>
            <person name="Han J."/>
            <person name="Pitluck S."/>
            <person name="Nolan M."/>
            <person name="Chen A."/>
            <person name="Huntemann M."/>
            <person name="Mavromatis K."/>
            <person name="Mikhailova N."/>
            <person name="Liolios K."/>
            <person name="Woyke T."/>
            <person name="Lynd L.R."/>
        </authorList>
    </citation>
    <scope>NUCLEOTIDE SEQUENCE [LARGE SCALE GENOMIC DNA]</scope>
    <source>
        <strain evidence="3">DSM 19732 / NBRC 101661 / EBR45</strain>
    </source>
</reference>
<proteinExistence type="predicted"/>
<dbReference type="RefSeq" id="WP_014255531.1">
    <property type="nucleotide sequence ID" value="NC_016627.1"/>
</dbReference>
<gene>
    <name evidence="2" type="ordered locus">Clocl_2385</name>
</gene>
<evidence type="ECO:0000313" key="3">
    <source>
        <dbReference type="Proteomes" id="UP000005435"/>
    </source>
</evidence>
<keyword evidence="1" id="KW-0175">Coiled coil</keyword>
<dbReference type="Proteomes" id="UP000005435">
    <property type="component" value="Chromosome"/>
</dbReference>
<evidence type="ECO:0000313" key="2">
    <source>
        <dbReference type="EMBL" id="AEV68962.1"/>
    </source>
</evidence>
<dbReference type="EMBL" id="CP003065">
    <property type="protein sequence ID" value="AEV68962.1"/>
    <property type="molecule type" value="Genomic_DNA"/>
</dbReference>
<dbReference type="KEGG" id="ccl:Clocl_2385"/>
<keyword evidence="3" id="KW-1185">Reference proteome</keyword>
<feature type="coiled-coil region" evidence="1">
    <location>
        <begin position="2"/>
        <end position="71"/>
    </location>
</feature>
<dbReference type="AlphaFoldDB" id="G8LZ18"/>
<dbReference type="STRING" id="720554.Clocl_2385"/>